<dbReference type="VEuPathDB" id="FungiDB:AB675_5361"/>
<evidence type="ECO:0000313" key="3">
    <source>
        <dbReference type="EMBL" id="KPI42174.1"/>
    </source>
</evidence>
<evidence type="ECO:0000313" key="4">
    <source>
        <dbReference type="Proteomes" id="UP000038010"/>
    </source>
</evidence>
<evidence type="ECO:0008006" key="5">
    <source>
        <dbReference type="Google" id="ProtNLM"/>
    </source>
</evidence>
<dbReference type="Pfam" id="PF03583">
    <property type="entry name" value="LIP"/>
    <property type="match status" value="1"/>
</dbReference>
<dbReference type="EMBL" id="LFJN01000008">
    <property type="protein sequence ID" value="KPI42174.1"/>
    <property type="molecule type" value="Genomic_DNA"/>
</dbReference>
<dbReference type="Gene3D" id="3.40.50.1820">
    <property type="entry name" value="alpha/beta hydrolase"/>
    <property type="match status" value="2"/>
</dbReference>
<gene>
    <name evidence="3" type="ORF">AB675_5361</name>
</gene>
<sequence length="532" mass="56503">MPRSVAVLSIILAFTSLSFFTSAQSLPTEPQNDTWNSSYHLTTQQITSANLSAHLADAVALALNFERTNRAGGPVSSDPFYTSLPAPNSSNSAPGSLLRVEPYTNTSLYTLPPGVALSRFIYMTRTSNDTIVPASAYILWPFTPRTFPYSSNSSTSKPESLPIVVWAHGYSGESASCAPSSSRVLHQDFQAPFTLALQGYVVVAPDFSGLGGLTAGAGHGDDLLFAVPAARAAFPGELRNSSFVLMGHSTGSKASWGAASNLALLSAQSQNDSQSAQELQMVSKGYLGTIAVSPWQPPYLQLPLSEEAKIPNALSIYTSVNIAGDLRAANGDNFNISTFLNDQALAYYNLIYELGGCIATHQTLLFLGEPIQDVFQDGWYAVPEYLRYAASIKNAGLPVMGPLLVLQATGDPLSNATIAQQQVNETCGAFLDVDIEYVEYNITGHSDVLFAAQTRWLKWIEDRFAGAAADTAGSASGVVKGPGQGTGNGGSAGVGGCSWEWVQPGTSRPVEAYVQGGPRFILEYAQEGYQLA</sequence>
<feature type="compositionally biased region" description="Gly residues" evidence="1">
    <location>
        <begin position="480"/>
        <end position="492"/>
    </location>
</feature>
<dbReference type="STRING" id="1664694.A0A0N1HWR8"/>
<dbReference type="RefSeq" id="XP_018002137.1">
    <property type="nucleotide sequence ID" value="XM_018145568.1"/>
</dbReference>
<dbReference type="InterPro" id="IPR005152">
    <property type="entry name" value="Lipase_secreted"/>
</dbReference>
<proteinExistence type="predicted"/>
<dbReference type="GO" id="GO:0004806">
    <property type="term" value="F:triacylglycerol lipase activity"/>
    <property type="evidence" value="ECO:0007669"/>
    <property type="project" value="InterPro"/>
</dbReference>
<keyword evidence="4" id="KW-1185">Reference proteome</keyword>
<dbReference type="GO" id="GO:0016042">
    <property type="term" value="P:lipid catabolic process"/>
    <property type="evidence" value="ECO:0007669"/>
    <property type="project" value="InterPro"/>
</dbReference>
<feature type="region of interest" description="Disordered" evidence="1">
    <location>
        <begin position="473"/>
        <end position="492"/>
    </location>
</feature>
<evidence type="ECO:0000256" key="2">
    <source>
        <dbReference type="SAM" id="SignalP"/>
    </source>
</evidence>
<feature type="signal peptide" evidence="2">
    <location>
        <begin position="1"/>
        <end position="25"/>
    </location>
</feature>
<dbReference type="PANTHER" id="PTHR34853:SF1">
    <property type="entry name" value="LIPASE 5"/>
    <property type="match status" value="1"/>
</dbReference>
<keyword evidence="2" id="KW-0732">Signal</keyword>
<dbReference type="OrthoDB" id="5382058at2759"/>
<dbReference type="InterPro" id="IPR029058">
    <property type="entry name" value="AB_hydrolase_fold"/>
</dbReference>
<evidence type="ECO:0000256" key="1">
    <source>
        <dbReference type="SAM" id="MobiDB-lite"/>
    </source>
</evidence>
<organism evidence="3 4">
    <name type="scientific">Cyphellophora attinorum</name>
    <dbReference type="NCBI Taxonomy" id="1664694"/>
    <lineage>
        <taxon>Eukaryota</taxon>
        <taxon>Fungi</taxon>
        <taxon>Dikarya</taxon>
        <taxon>Ascomycota</taxon>
        <taxon>Pezizomycotina</taxon>
        <taxon>Eurotiomycetes</taxon>
        <taxon>Chaetothyriomycetidae</taxon>
        <taxon>Chaetothyriales</taxon>
        <taxon>Cyphellophoraceae</taxon>
        <taxon>Cyphellophora</taxon>
    </lineage>
</organism>
<feature type="chain" id="PRO_5005873604" description="AB hydrolase-1 domain-containing protein" evidence="2">
    <location>
        <begin position="26"/>
        <end position="532"/>
    </location>
</feature>
<name>A0A0N1HWR8_9EURO</name>
<dbReference type="Proteomes" id="UP000038010">
    <property type="component" value="Unassembled WGS sequence"/>
</dbReference>
<protein>
    <recommendedName>
        <fullName evidence="5">AB hydrolase-1 domain-containing protein</fullName>
    </recommendedName>
</protein>
<dbReference type="PANTHER" id="PTHR34853">
    <property type="match status" value="1"/>
</dbReference>
<comment type="caution">
    <text evidence="3">The sequence shown here is derived from an EMBL/GenBank/DDBJ whole genome shotgun (WGS) entry which is preliminary data.</text>
</comment>
<accession>A0A0N1HWR8</accession>
<dbReference type="SUPFAM" id="SSF53474">
    <property type="entry name" value="alpha/beta-Hydrolases"/>
    <property type="match status" value="1"/>
</dbReference>
<reference evidence="3 4" key="1">
    <citation type="submission" date="2015-06" db="EMBL/GenBank/DDBJ databases">
        <title>Draft genome of the ant-associated black yeast Phialophora attae CBS 131958.</title>
        <authorList>
            <person name="Moreno L.F."/>
            <person name="Stielow B.J."/>
            <person name="de Hoog S."/>
            <person name="Vicente V.A."/>
            <person name="Weiss V.A."/>
            <person name="de Vries M."/>
            <person name="Cruz L.M."/>
            <person name="Souza E.M."/>
        </authorList>
    </citation>
    <scope>NUCLEOTIDE SEQUENCE [LARGE SCALE GENOMIC DNA]</scope>
    <source>
        <strain evidence="3 4">CBS 131958</strain>
    </source>
</reference>
<dbReference type="AlphaFoldDB" id="A0A0N1HWR8"/>
<dbReference type="GeneID" id="28737448"/>